<gene>
    <name evidence="2" type="ORF">EVAR_94830_1</name>
</gene>
<organism evidence="2 3">
    <name type="scientific">Eumeta variegata</name>
    <name type="common">Bagworm moth</name>
    <name type="synonym">Eumeta japonica</name>
    <dbReference type="NCBI Taxonomy" id="151549"/>
    <lineage>
        <taxon>Eukaryota</taxon>
        <taxon>Metazoa</taxon>
        <taxon>Ecdysozoa</taxon>
        <taxon>Arthropoda</taxon>
        <taxon>Hexapoda</taxon>
        <taxon>Insecta</taxon>
        <taxon>Pterygota</taxon>
        <taxon>Neoptera</taxon>
        <taxon>Endopterygota</taxon>
        <taxon>Lepidoptera</taxon>
        <taxon>Glossata</taxon>
        <taxon>Ditrysia</taxon>
        <taxon>Tineoidea</taxon>
        <taxon>Psychidae</taxon>
        <taxon>Oiketicinae</taxon>
        <taxon>Eumeta</taxon>
    </lineage>
</organism>
<feature type="transmembrane region" description="Helical" evidence="1">
    <location>
        <begin position="20"/>
        <end position="43"/>
    </location>
</feature>
<dbReference type="Proteomes" id="UP000299102">
    <property type="component" value="Unassembled WGS sequence"/>
</dbReference>
<dbReference type="AlphaFoldDB" id="A0A4C1UI37"/>
<keyword evidence="3" id="KW-1185">Reference proteome</keyword>
<proteinExistence type="predicted"/>
<keyword evidence="1" id="KW-0472">Membrane</keyword>
<keyword evidence="1" id="KW-0812">Transmembrane</keyword>
<sequence length="176" mass="19123">MGPRKVTGDVTPARPAPCPYAAVVFYLLSLTASAAIHSTKYLWWREWRCLVYKITVITRPRRARAERSPPALYAPAGGVAIELNTGAAIGGVLGAPLLGGAVVYLYVTSRISSVIALDFWQTISVYMVTAARGHSQPPRSHECVSGLQKRVEYLMDEGRVGGKRRGAGHRNSLDET</sequence>
<comment type="caution">
    <text evidence="2">The sequence shown here is derived from an EMBL/GenBank/DDBJ whole genome shotgun (WGS) entry which is preliminary data.</text>
</comment>
<reference evidence="2 3" key="1">
    <citation type="journal article" date="2019" name="Commun. Biol.">
        <title>The bagworm genome reveals a unique fibroin gene that provides high tensile strength.</title>
        <authorList>
            <person name="Kono N."/>
            <person name="Nakamura H."/>
            <person name="Ohtoshi R."/>
            <person name="Tomita M."/>
            <person name="Numata K."/>
            <person name="Arakawa K."/>
        </authorList>
    </citation>
    <scope>NUCLEOTIDE SEQUENCE [LARGE SCALE GENOMIC DNA]</scope>
</reference>
<accession>A0A4C1UI37</accession>
<evidence type="ECO:0000313" key="2">
    <source>
        <dbReference type="EMBL" id="GBP25810.1"/>
    </source>
</evidence>
<evidence type="ECO:0000313" key="3">
    <source>
        <dbReference type="Proteomes" id="UP000299102"/>
    </source>
</evidence>
<keyword evidence="1" id="KW-1133">Transmembrane helix</keyword>
<protein>
    <submittedName>
        <fullName evidence="2">Uncharacterized protein</fullName>
    </submittedName>
</protein>
<dbReference type="EMBL" id="BGZK01000172">
    <property type="protein sequence ID" value="GBP25810.1"/>
    <property type="molecule type" value="Genomic_DNA"/>
</dbReference>
<evidence type="ECO:0000256" key="1">
    <source>
        <dbReference type="SAM" id="Phobius"/>
    </source>
</evidence>
<name>A0A4C1UI37_EUMVA</name>